<feature type="compositionally biased region" description="Polar residues" evidence="2">
    <location>
        <begin position="8"/>
        <end position="24"/>
    </location>
</feature>
<organism evidence="3">
    <name type="scientific">Percolomonas cosmopolitus</name>
    <dbReference type="NCBI Taxonomy" id="63605"/>
    <lineage>
        <taxon>Eukaryota</taxon>
        <taxon>Discoba</taxon>
        <taxon>Heterolobosea</taxon>
        <taxon>Tetramitia</taxon>
        <taxon>Eutetramitia</taxon>
        <taxon>Percolomonadidae</taxon>
        <taxon>Percolomonas</taxon>
    </lineage>
</organism>
<dbReference type="AlphaFoldDB" id="A0A7S1KSY1"/>
<accession>A0A7S1KSY1</accession>
<feature type="region of interest" description="Disordered" evidence="2">
    <location>
        <begin position="203"/>
        <end position="241"/>
    </location>
</feature>
<gene>
    <name evidence="3" type="ORF">PCOS0759_LOCUS7227</name>
</gene>
<feature type="compositionally biased region" description="Basic and acidic residues" evidence="2">
    <location>
        <begin position="210"/>
        <end position="222"/>
    </location>
</feature>
<evidence type="ECO:0000256" key="1">
    <source>
        <dbReference type="SAM" id="Coils"/>
    </source>
</evidence>
<dbReference type="InterPro" id="IPR011992">
    <property type="entry name" value="EF-hand-dom_pair"/>
</dbReference>
<evidence type="ECO:0008006" key="4">
    <source>
        <dbReference type="Google" id="ProtNLM"/>
    </source>
</evidence>
<feature type="region of interest" description="Disordered" evidence="2">
    <location>
        <begin position="523"/>
        <end position="545"/>
    </location>
</feature>
<feature type="compositionally biased region" description="Basic and acidic residues" evidence="2">
    <location>
        <begin position="25"/>
        <end position="44"/>
    </location>
</feature>
<feature type="compositionally biased region" description="Polar residues" evidence="2">
    <location>
        <begin position="103"/>
        <end position="114"/>
    </location>
</feature>
<proteinExistence type="predicted"/>
<feature type="region of interest" description="Disordered" evidence="2">
    <location>
        <begin position="1"/>
        <end position="127"/>
    </location>
</feature>
<keyword evidence="1" id="KW-0175">Coiled coil</keyword>
<protein>
    <recommendedName>
        <fullName evidence="4">EF-hand domain-containing protein</fullName>
    </recommendedName>
</protein>
<evidence type="ECO:0000313" key="3">
    <source>
        <dbReference type="EMBL" id="CAD9083973.1"/>
    </source>
</evidence>
<feature type="coiled-coil region" evidence="1">
    <location>
        <begin position="453"/>
        <end position="480"/>
    </location>
</feature>
<feature type="region of interest" description="Disordered" evidence="2">
    <location>
        <begin position="144"/>
        <end position="187"/>
    </location>
</feature>
<evidence type="ECO:0000256" key="2">
    <source>
        <dbReference type="SAM" id="MobiDB-lite"/>
    </source>
</evidence>
<dbReference type="EMBL" id="HBGD01008780">
    <property type="protein sequence ID" value="CAD9083973.1"/>
    <property type="molecule type" value="Transcribed_RNA"/>
</dbReference>
<dbReference type="SUPFAM" id="SSF47473">
    <property type="entry name" value="EF-hand"/>
    <property type="match status" value="1"/>
</dbReference>
<name>A0A7S1KSY1_9EUKA</name>
<feature type="compositionally biased region" description="Polar residues" evidence="2">
    <location>
        <begin position="223"/>
        <end position="234"/>
    </location>
</feature>
<reference evidence="3" key="1">
    <citation type="submission" date="2021-01" db="EMBL/GenBank/DDBJ databases">
        <authorList>
            <person name="Corre E."/>
            <person name="Pelletier E."/>
            <person name="Niang G."/>
            <person name="Scheremetjew M."/>
            <person name="Finn R."/>
            <person name="Kale V."/>
            <person name="Holt S."/>
            <person name="Cochrane G."/>
            <person name="Meng A."/>
            <person name="Brown T."/>
            <person name="Cohen L."/>
        </authorList>
    </citation>
    <scope>NUCLEOTIDE SEQUENCE</scope>
    <source>
        <strain evidence="3">WS</strain>
    </source>
</reference>
<sequence length="545" mass="61031">MHNHDNRTTPNIANALSHQQNTNFDFRDDERPSVKPTSHKDARFIENPTISRSDSLGIMRTNTAGGGSGLNTGNTFQRDASGGGLREFSSGTPSLANGKKMRTSNITATTTSPGTGRKPMPASASKESLLRRAVLTNWTTSPTTMAQQVGGASPDAAPRTEDLSSIGTPALGRSPATPGRDNQPNEGILSMLQKGFHNHFKMSSQNVGEEPSRHLSGGRKDSMTTFNTHLSYDSPSHPLRTPHSKLHKNGLDHNTEAHNRTGPHGISSIRNNQQDTLPSSESSLKHIARVHLPSNLSANIFEGDDAPSVDIQNLFFNLSNNEMYLKISTLEEKMIEFGDFNSTLERKALSEWVSSAHDFKSMKQTEPREDMTPEELERFKKANEYIDVYEFNLLMTHGSLVRSTREEMLEAFRLFDVTDMEEIPLDLLKDIYSSWGKFSIGEDATYVMESFVTNEQEALLMEEEARRREEKKKHRQKKKKHLANVVDPRKIDYREMIEELVDATPYEDKVVFRDQNAIINDSTSIHPSLTSKSQSRHSLSMRSLA</sequence>